<dbReference type="PANTHER" id="PTHR10000">
    <property type="entry name" value="PHOSPHOSERINE PHOSPHATASE"/>
    <property type="match status" value="1"/>
</dbReference>
<dbReference type="EMBL" id="JACZDF010000003">
    <property type="protein sequence ID" value="MBD9699241.1"/>
    <property type="molecule type" value="Genomic_DNA"/>
</dbReference>
<reference evidence="1 2" key="1">
    <citation type="submission" date="2020-09" db="EMBL/GenBank/DDBJ databases">
        <title>Flavimobilis rhizosphaerae sp. nov., isolated from rhizosphere soil of Spartina alterniflora.</title>
        <authorList>
            <person name="Hanqin C."/>
        </authorList>
    </citation>
    <scope>NUCLEOTIDE SEQUENCE [LARGE SCALE GENOMIC DNA]</scope>
    <source>
        <strain evidence="1 2">GY 10621</strain>
    </source>
</reference>
<dbReference type="InterPro" id="IPR036412">
    <property type="entry name" value="HAD-like_sf"/>
</dbReference>
<accession>A0ABR9DQ50</accession>
<evidence type="ECO:0000313" key="2">
    <source>
        <dbReference type="Proteomes" id="UP000642107"/>
    </source>
</evidence>
<evidence type="ECO:0000313" key="1">
    <source>
        <dbReference type="EMBL" id="MBD9699241.1"/>
    </source>
</evidence>
<dbReference type="Proteomes" id="UP000642107">
    <property type="component" value="Unassembled WGS sequence"/>
</dbReference>
<dbReference type="Gene3D" id="3.40.50.1000">
    <property type="entry name" value="HAD superfamily/HAD-like"/>
    <property type="match status" value="1"/>
</dbReference>
<dbReference type="Gene3D" id="3.30.1240.10">
    <property type="match status" value="1"/>
</dbReference>
<dbReference type="NCBIfam" id="TIGR01484">
    <property type="entry name" value="HAD-SF-IIB"/>
    <property type="match status" value="1"/>
</dbReference>
<name>A0ABR9DQ50_9MICO</name>
<dbReference type="InterPro" id="IPR006379">
    <property type="entry name" value="HAD-SF_hydro_IIB"/>
</dbReference>
<dbReference type="PROSITE" id="PS01229">
    <property type="entry name" value="COF_2"/>
    <property type="match status" value="1"/>
</dbReference>
<protein>
    <submittedName>
        <fullName evidence="1">HAD-IIB family hydrolase</fullName>
    </submittedName>
</protein>
<sequence>MSEDGYLSAEVSMAVAALRAEGHHVVLATGRPLIALLPVAAELGLVGTPLVAANGSATAMLRPDGSFQVTHAAMFRPERALAVLLSRMPSTLFAVEEVGVGYWVNAGFPTSTVMGEQKITDLAALEGVETTRICAVDVTENHPQVEPELALLGLNVAHFTIAGSRWFDVAPHGVTKASALEALRVRLGVRADATVAVGDGGNDLEMLAWAAQGVAMGHASAEVVAVADRVTGPITDDGAVPVLHDVLVAGRD</sequence>
<dbReference type="PANTHER" id="PTHR10000:SF8">
    <property type="entry name" value="HAD SUPERFAMILY HYDROLASE-LIKE, TYPE 3"/>
    <property type="match status" value="1"/>
</dbReference>
<dbReference type="InterPro" id="IPR023214">
    <property type="entry name" value="HAD_sf"/>
</dbReference>
<proteinExistence type="predicted"/>
<keyword evidence="2" id="KW-1185">Reference proteome</keyword>
<keyword evidence="1" id="KW-0378">Hydrolase</keyword>
<dbReference type="Pfam" id="PF08282">
    <property type="entry name" value="Hydrolase_3"/>
    <property type="match status" value="1"/>
</dbReference>
<dbReference type="GO" id="GO:0016787">
    <property type="term" value="F:hydrolase activity"/>
    <property type="evidence" value="ECO:0007669"/>
    <property type="project" value="UniProtKB-KW"/>
</dbReference>
<gene>
    <name evidence="1" type="ORF">IGS67_07025</name>
</gene>
<dbReference type="SUPFAM" id="SSF56784">
    <property type="entry name" value="HAD-like"/>
    <property type="match status" value="1"/>
</dbReference>
<comment type="caution">
    <text evidence="1">The sequence shown here is derived from an EMBL/GenBank/DDBJ whole genome shotgun (WGS) entry which is preliminary data.</text>
</comment>
<organism evidence="1 2">
    <name type="scientific">Flavimobilis rhizosphaerae</name>
    <dbReference type="NCBI Taxonomy" id="2775421"/>
    <lineage>
        <taxon>Bacteria</taxon>
        <taxon>Bacillati</taxon>
        <taxon>Actinomycetota</taxon>
        <taxon>Actinomycetes</taxon>
        <taxon>Micrococcales</taxon>
        <taxon>Jonesiaceae</taxon>
        <taxon>Flavimobilis</taxon>
    </lineage>
</organism>